<sequence length="258" mass="28031">MPVVEITDLRKTYGGRAVVDGVSLAVERGEIFGVLGRNGAGKTTTVECALGLRRPDGGQVRVFGLDPRTERARVQQVVGAQLQATHLHPSLTVMELVRLYRSFYREGADPEQLVERLGLGKVRDSRYEKLSGGEGQRLSIALALVGRPRLAVLDELTTGLDSSARRGVWQLVEEMRDDGTTIVLVSHDMAEVERLCDRVAILDTGKVVALDSPAGLVRRVAADVPATDFRATTVTLDDAFLQLTGHELGEPGQPDERP</sequence>
<organism evidence="7 8">
    <name type="scientific">Nocardioides massiliensis</name>
    <dbReference type="NCBI Taxonomy" id="1325935"/>
    <lineage>
        <taxon>Bacteria</taxon>
        <taxon>Bacillati</taxon>
        <taxon>Actinomycetota</taxon>
        <taxon>Actinomycetes</taxon>
        <taxon>Propionibacteriales</taxon>
        <taxon>Nocardioidaceae</taxon>
        <taxon>Nocardioides</taxon>
    </lineage>
</organism>
<dbReference type="SMART" id="SM00382">
    <property type="entry name" value="AAA"/>
    <property type="match status" value="1"/>
</dbReference>
<proteinExistence type="predicted"/>
<dbReference type="GO" id="GO:0005524">
    <property type="term" value="F:ATP binding"/>
    <property type="evidence" value="ECO:0007669"/>
    <property type="project" value="UniProtKB-KW"/>
</dbReference>
<evidence type="ECO:0000256" key="1">
    <source>
        <dbReference type="ARBA" id="ARBA00004202"/>
    </source>
</evidence>
<keyword evidence="5" id="KW-0046">Antibiotic resistance</keyword>
<dbReference type="CDD" id="cd03230">
    <property type="entry name" value="ABC_DR_subfamily_A"/>
    <property type="match status" value="1"/>
</dbReference>
<dbReference type="Gene3D" id="3.40.50.300">
    <property type="entry name" value="P-loop containing nucleotide triphosphate hydrolases"/>
    <property type="match status" value="1"/>
</dbReference>
<dbReference type="RefSeq" id="WP_068125141.1">
    <property type="nucleotide sequence ID" value="NZ_CCXJ01000805.2"/>
</dbReference>
<dbReference type="PROSITE" id="PS50893">
    <property type="entry name" value="ABC_TRANSPORTER_2"/>
    <property type="match status" value="1"/>
</dbReference>
<comment type="subcellular location">
    <subcellularLocation>
        <location evidence="1">Cell membrane</location>
        <topology evidence="1">Peripheral membrane protein</topology>
    </subcellularLocation>
</comment>
<reference evidence="7 8" key="1">
    <citation type="submission" date="2023-07" db="EMBL/GenBank/DDBJ databases">
        <title>Sequencing the genomes of 1000 actinobacteria strains.</title>
        <authorList>
            <person name="Klenk H.-P."/>
        </authorList>
    </citation>
    <scope>NUCLEOTIDE SEQUENCE [LARGE SCALE GENOMIC DNA]</scope>
    <source>
        <strain evidence="7 8">GD13</strain>
    </source>
</reference>
<feature type="domain" description="ABC transporter" evidence="6">
    <location>
        <begin position="4"/>
        <end position="229"/>
    </location>
</feature>
<keyword evidence="8" id="KW-1185">Reference proteome</keyword>
<protein>
    <submittedName>
        <fullName evidence="7">ABC-2 type transport system ATP-binding protein</fullName>
    </submittedName>
</protein>
<evidence type="ECO:0000259" key="6">
    <source>
        <dbReference type="PROSITE" id="PS50893"/>
    </source>
</evidence>
<gene>
    <name evidence="7" type="ORF">J2S59_001878</name>
</gene>
<accession>A0ABT9NNS3</accession>
<dbReference type="PANTHER" id="PTHR42711">
    <property type="entry name" value="ABC TRANSPORTER ATP-BINDING PROTEIN"/>
    <property type="match status" value="1"/>
</dbReference>
<keyword evidence="3" id="KW-0547">Nucleotide-binding</keyword>
<evidence type="ECO:0000313" key="7">
    <source>
        <dbReference type="EMBL" id="MDP9822069.1"/>
    </source>
</evidence>
<evidence type="ECO:0000256" key="2">
    <source>
        <dbReference type="ARBA" id="ARBA00022448"/>
    </source>
</evidence>
<dbReference type="InterPro" id="IPR003439">
    <property type="entry name" value="ABC_transporter-like_ATP-bd"/>
</dbReference>
<evidence type="ECO:0000256" key="3">
    <source>
        <dbReference type="ARBA" id="ARBA00022741"/>
    </source>
</evidence>
<dbReference type="Proteomes" id="UP001240447">
    <property type="component" value="Unassembled WGS sequence"/>
</dbReference>
<dbReference type="Pfam" id="PF00005">
    <property type="entry name" value="ABC_tran"/>
    <property type="match status" value="1"/>
</dbReference>
<name>A0ABT9NNS3_9ACTN</name>
<dbReference type="InterPro" id="IPR050763">
    <property type="entry name" value="ABC_transporter_ATP-binding"/>
</dbReference>
<evidence type="ECO:0000313" key="8">
    <source>
        <dbReference type="Proteomes" id="UP001240447"/>
    </source>
</evidence>
<evidence type="ECO:0000256" key="5">
    <source>
        <dbReference type="ARBA" id="ARBA00023251"/>
    </source>
</evidence>
<dbReference type="EMBL" id="JAUSQM010000001">
    <property type="protein sequence ID" value="MDP9822069.1"/>
    <property type="molecule type" value="Genomic_DNA"/>
</dbReference>
<dbReference type="SUPFAM" id="SSF52540">
    <property type="entry name" value="P-loop containing nucleoside triphosphate hydrolases"/>
    <property type="match status" value="1"/>
</dbReference>
<dbReference type="PANTHER" id="PTHR42711:SF16">
    <property type="entry name" value="ABC TRANSPORTER ATP-BINDING PROTEIN"/>
    <property type="match status" value="1"/>
</dbReference>
<comment type="caution">
    <text evidence="7">The sequence shown here is derived from an EMBL/GenBank/DDBJ whole genome shotgun (WGS) entry which is preliminary data.</text>
</comment>
<dbReference type="InterPro" id="IPR003593">
    <property type="entry name" value="AAA+_ATPase"/>
</dbReference>
<dbReference type="InterPro" id="IPR027417">
    <property type="entry name" value="P-loop_NTPase"/>
</dbReference>
<evidence type="ECO:0000256" key="4">
    <source>
        <dbReference type="ARBA" id="ARBA00022840"/>
    </source>
</evidence>
<keyword evidence="2" id="KW-0813">Transport</keyword>
<keyword evidence="4 7" id="KW-0067">ATP-binding</keyword>